<evidence type="ECO:0000256" key="1">
    <source>
        <dbReference type="SAM" id="SignalP"/>
    </source>
</evidence>
<keyword evidence="1" id="KW-0732">Signal</keyword>
<sequence>MKKFLLASLALLSFGFPAWADSPVTSTTFSEAYGDLAWVQAASQNHVLTPEMGAILTDSQTPLDQKLALVNALGWKFEGQQNHQRLLEILRKNYQQPGAAPEILPLNGEEKLILGYMMVLDDYFHPRPGLVWVRRGARQLWQYQSAQMVLAIAEAQDYINRPKLWCQVWLQTENALENKSLQKDLRPQAVELIVEYLKLYQPSCTGEKS</sequence>
<evidence type="ECO:0000313" key="3">
    <source>
        <dbReference type="Proteomes" id="UP000231019"/>
    </source>
</evidence>
<feature type="chain" id="PRO_5014740498" evidence="1">
    <location>
        <begin position="21"/>
        <end position="209"/>
    </location>
</feature>
<evidence type="ECO:0000313" key="2">
    <source>
        <dbReference type="EMBL" id="PIW16777.1"/>
    </source>
</evidence>
<accession>A0A2M7G4D7</accession>
<protein>
    <submittedName>
        <fullName evidence="2">Uncharacterized protein</fullName>
    </submittedName>
</protein>
<dbReference type="EMBL" id="PFFQ01000035">
    <property type="protein sequence ID" value="PIW16777.1"/>
    <property type="molecule type" value="Genomic_DNA"/>
</dbReference>
<dbReference type="Proteomes" id="UP000231019">
    <property type="component" value="Unassembled WGS sequence"/>
</dbReference>
<organism evidence="2 3">
    <name type="scientific">bacterium (Candidatus Blackallbacteria) CG17_big_fil_post_rev_8_21_14_2_50_48_46</name>
    <dbReference type="NCBI Taxonomy" id="2014261"/>
    <lineage>
        <taxon>Bacteria</taxon>
        <taxon>Candidatus Blackallbacteria</taxon>
    </lineage>
</organism>
<gene>
    <name evidence="2" type="ORF">COW36_11575</name>
</gene>
<feature type="signal peptide" evidence="1">
    <location>
        <begin position="1"/>
        <end position="20"/>
    </location>
</feature>
<dbReference type="AlphaFoldDB" id="A0A2M7G4D7"/>
<proteinExistence type="predicted"/>
<comment type="caution">
    <text evidence="2">The sequence shown here is derived from an EMBL/GenBank/DDBJ whole genome shotgun (WGS) entry which is preliminary data.</text>
</comment>
<reference evidence="2 3" key="1">
    <citation type="submission" date="2017-09" db="EMBL/GenBank/DDBJ databases">
        <title>Depth-based differentiation of microbial function through sediment-hosted aquifers and enrichment of novel symbionts in the deep terrestrial subsurface.</title>
        <authorList>
            <person name="Probst A.J."/>
            <person name="Ladd B."/>
            <person name="Jarett J.K."/>
            <person name="Geller-Mcgrath D.E."/>
            <person name="Sieber C.M."/>
            <person name="Emerson J.B."/>
            <person name="Anantharaman K."/>
            <person name="Thomas B.C."/>
            <person name="Malmstrom R."/>
            <person name="Stieglmeier M."/>
            <person name="Klingl A."/>
            <person name="Woyke T."/>
            <person name="Ryan C.M."/>
            <person name="Banfield J.F."/>
        </authorList>
    </citation>
    <scope>NUCLEOTIDE SEQUENCE [LARGE SCALE GENOMIC DNA]</scope>
    <source>
        <strain evidence="2">CG17_big_fil_post_rev_8_21_14_2_50_48_46</strain>
    </source>
</reference>
<name>A0A2M7G4D7_9BACT</name>